<keyword evidence="2" id="KW-1185">Reference proteome</keyword>
<dbReference type="InterPro" id="IPR011990">
    <property type="entry name" value="TPR-like_helical_dom_sf"/>
</dbReference>
<accession>A0A0D0C139</accession>
<organism evidence="1 2">
    <name type="scientific">Suillus luteus UH-Slu-Lm8-n1</name>
    <dbReference type="NCBI Taxonomy" id="930992"/>
    <lineage>
        <taxon>Eukaryota</taxon>
        <taxon>Fungi</taxon>
        <taxon>Dikarya</taxon>
        <taxon>Basidiomycota</taxon>
        <taxon>Agaricomycotina</taxon>
        <taxon>Agaricomycetes</taxon>
        <taxon>Agaricomycetidae</taxon>
        <taxon>Boletales</taxon>
        <taxon>Suillineae</taxon>
        <taxon>Suillaceae</taxon>
        <taxon>Suillus</taxon>
    </lineage>
</organism>
<dbReference type="Gene3D" id="1.25.40.10">
    <property type="entry name" value="Tetratricopeptide repeat domain"/>
    <property type="match status" value="1"/>
</dbReference>
<reference evidence="1 2" key="1">
    <citation type="submission" date="2014-04" db="EMBL/GenBank/DDBJ databases">
        <authorList>
            <consortium name="DOE Joint Genome Institute"/>
            <person name="Kuo A."/>
            <person name="Ruytinx J."/>
            <person name="Rineau F."/>
            <person name="Colpaert J."/>
            <person name="Kohler A."/>
            <person name="Nagy L.G."/>
            <person name="Floudas D."/>
            <person name="Copeland A."/>
            <person name="Barry K.W."/>
            <person name="Cichocki N."/>
            <person name="Veneault-Fourrey C."/>
            <person name="LaButti K."/>
            <person name="Lindquist E.A."/>
            <person name="Lipzen A."/>
            <person name="Lundell T."/>
            <person name="Morin E."/>
            <person name="Murat C."/>
            <person name="Sun H."/>
            <person name="Tunlid A."/>
            <person name="Henrissat B."/>
            <person name="Grigoriev I.V."/>
            <person name="Hibbett D.S."/>
            <person name="Martin F."/>
            <person name="Nordberg H.P."/>
            <person name="Cantor M.N."/>
            <person name="Hua S.X."/>
        </authorList>
    </citation>
    <scope>NUCLEOTIDE SEQUENCE [LARGE SCALE GENOMIC DNA]</scope>
    <source>
        <strain evidence="1 2">UH-Slu-Lm8-n1</strain>
    </source>
</reference>
<dbReference type="HOGENOM" id="CLU_001305_4_4_1"/>
<dbReference type="Proteomes" id="UP000054485">
    <property type="component" value="Unassembled WGS sequence"/>
</dbReference>
<feature type="non-terminal residue" evidence="1">
    <location>
        <position position="96"/>
    </location>
</feature>
<sequence length="96" mass="10743">SDLNHSIDVFQSVLEQCPVSHPDRAAALSNLAHAVLCGNTKNIRTDIDHAISLFRSALDLRPPEHPDHLLSNLDLCQALRNRHLHQKGHTDLREAM</sequence>
<feature type="non-terminal residue" evidence="1">
    <location>
        <position position="1"/>
    </location>
</feature>
<dbReference type="OrthoDB" id="8954335at2759"/>
<name>A0A0D0C139_9AGAM</name>
<dbReference type="EMBL" id="KN835137">
    <property type="protein sequence ID" value="KIK48593.1"/>
    <property type="molecule type" value="Genomic_DNA"/>
</dbReference>
<gene>
    <name evidence="1" type="ORF">CY34DRAFT_61448</name>
</gene>
<reference evidence="2" key="2">
    <citation type="submission" date="2015-01" db="EMBL/GenBank/DDBJ databases">
        <title>Evolutionary Origins and Diversification of the Mycorrhizal Mutualists.</title>
        <authorList>
            <consortium name="DOE Joint Genome Institute"/>
            <consortium name="Mycorrhizal Genomics Consortium"/>
            <person name="Kohler A."/>
            <person name="Kuo A."/>
            <person name="Nagy L.G."/>
            <person name="Floudas D."/>
            <person name="Copeland A."/>
            <person name="Barry K.W."/>
            <person name="Cichocki N."/>
            <person name="Veneault-Fourrey C."/>
            <person name="LaButti K."/>
            <person name="Lindquist E.A."/>
            <person name="Lipzen A."/>
            <person name="Lundell T."/>
            <person name="Morin E."/>
            <person name="Murat C."/>
            <person name="Riley R."/>
            <person name="Ohm R."/>
            <person name="Sun H."/>
            <person name="Tunlid A."/>
            <person name="Henrissat B."/>
            <person name="Grigoriev I.V."/>
            <person name="Hibbett D.S."/>
            <person name="Martin F."/>
        </authorList>
    </citation>
    <scope>NUCLEOTIDE SEQUENCE [LARGE SCALE GENOMIC DNA]</scope>
    <source>
        <strain evidence="2">UH-Slu-Lm8-n1</strain>
    </source>
</reference>
<protein>
    <submittedName>
        <fullName evidence="1">Uncharacterized protein</fullName>
    </submittedName>
</protein>
<evidence type="ECO:0000313" key="2">
    <source>
        <dbReference type="Proteomes" id="UP000054485"/>
    </source>
</evidence>
<evidence type="ECO:0000313" key="1">
    <source>
        <dbReference type="EMBL" id="KIK48593.1"/>
    </source>
</evidence>
<proteinExistence type="predicted"/>
<dbReference type="InParanoid" id="A0A0D0C139"/>
<dbReference type="STRING" id="930992.A0A0D0C139"/>
<dbReference type="AlphaFoldDB" id="A0A0D0C139"/>